<keyword evidence="2" id="KW-1185">Reference proteome</keyword>
<organism evidence="1 2">
    <name type="scientific">Terrimonas ginsenosidimutans</name>
    <dbReference type="NCBI Taxonomy" id="2908004"/>
    <lineage>
        <taxon>Bacteria</taxon>
        <taxon>Pseudomonadati</taxon>
        <taxon>Bacteroidota</taxon>
        <taxon>Chitinophagia</taxon>
        <taxon>Chitinophagales</taxon>
        <taxon>Chitinophagaceae</taxon>
        <taxon>Terrimonas</taxon>
    </lineage>
</organism>
<sequence length="106" mass="12059">MSVEQTKIIDFIGVDKESGQVILSISDHLEWESSDEHLFLLQEKINSYLSFIESGEINESYPDALNRHAIIKVCAMHEPDKKGLNFLAEVKKIVEGAGFGFEFEQR</sequence>
<evidence type="ECO:0000313" key="1">
    <source>
        <dbReference type="EMBL" id="MCG2613444.1"/>
    </source>
</evidence>
<dbReference type="EMBL" id="JAKLTR010000002">
    <property type="protein sequence ID" value="MCG2613444.1"/>
    <property type="molecule type" value="Genomic_DNA"/>
</dbReference>
<accession>A0ABS9KMA4</accession>
<dbReference type="InterPro" id="IPR046702">
    <property type="entry name" value="DUF6572"/>
</dbReference>
<proteinExistence type="predicted"/>
<dbReference type="Proteomes" id="UP001165367">
    <property type="component" value="Unassembled WGS sequence"/>
</dbReference>
<name>A0ABS9KMA4_9BACT</name>
<protein>
    <submittedName>
        <fullName evidence="1">Uncharacterized protein</fullName>
    </submittedName>
</protein>
<dbReference type="Pfam" id="PF20212">
    <property type="entry name" value="DUF6572"/>
    <property type="match status" value="1"/>
</dbReference>
<reference evidence="1" key="1">
    <citation type="submission" date="2022-01" db="EMBL/GenBank/DDBJ databases">
        <authorList>
            <person name="Jo J.-H."/>
            <person name="Im W.-T."/>
        </authorList>
    </citation>
    <scope>NUCLEOTIDE SEQUENCE</scope>
    <source>
        <strain evidence="1">NA20</strain>
    </source>
</reference>
<comment type="caution">
    <text evidence="1">The sequence shown here is derived from an EMBL/GenBank/DDBJ whole genome shotgun (WGS) entry which is preliminary data.</text>
</comment>
<evidence type="ECO:0000313" key="2">
    <source>
        <dbReference type="Proteomes" id="UP001165367"/>
    </source>
</evidence>
<dbReference type="RefSeq" id="WP_237868672.1">
    <property type="nucleotide sequence ID" value="NZ_JAKLTR010000002.1"/>
</dbReference>
<gene>
    <name evidence="1" type="ORF">LZZ85_04095</name>
</gene>